<dbReference type="EMBL" id="JANBPU010000062">
    <property type="protein sequence ID" value="KAJ1917759.1"/>
    <property type="molecule type" value="Genomic_DNA"/>
</dbReference>
<protein>
    <submittedName>
        <fullName evidence="2">Uncharacterized protein</fullName>
    </submittedName>
</protein>
<name>A0A9W8DPU6_9FUNG</name>
<gene>
    <name evidence="2" type="ORF">H4219_003013</name>
</gene>
<comment type="caution">
    <text evidence="2">The sequence shown here is derived from an EMBL/GenBank/DDBJ whole genome shotgun (WGS) entry which is preliminary data.</text>
</comment>
<feature type="chain" id="PRO_5040898950" evidence="1">
    <location>
        <begin position="22"/>
        <end position="365"/>
    </location>
</feature>
<dbReference type="Proteomes" id="UP001150538">
    <property type="component" value="Unassembled WGS sequence"/>
</dbReference>
<accession>A0A9W8DPU6</accession>
<sequence length="365" mass="36761">MRFVKYTAISTLAFALAAAAAAPVDGGSNQVAAAISPQQADLAIPSGVSGPVDKVVGTATSTVSKVDLPQLTPEQQQTLKPVFDAIESLKATAAKDPKTSADIGKALKIIHDQTKKIVGTANDRQIVASIFTQVIEALVSSKVASPGAAPHAKRDGVESDPIAIISGIVGPIVESLLGKGNIDLAAVVDSLFAQKGLVNRVLDTLGPVIKSLPIIGPLLGGKNGLLSPVLDASVDLIDGLVGTTGGLAGGPLRKLDDDNLGGITKGSDIGRLLGGPANDILRKRDAGNLVGDILGNAANVNIGDLLDVGNSIGDLPGGAAKGNTGSLLDDVPLNDILGKRDDGNSIGDLLDDINIDPVVVGDIVA</sequence>
<keyword evidence="3" id="KW-1185">Reference proteome</keyword>
<reference evidence="2" key="1">
    <citation type="submission" date="2022-07" db="EMBL/GenBank/DDBJ databases">
        <title>Phylogenomic reconstructions and comparative analyses of Kickxellomycotina fungi.</title>
        <authorList>
            <person name="Reynolds N.K."/>
            <person name="Stajich J.E."/>
            <person name="Barry K."/>
            <person name="Grigoriev I.V."/>
            <person name="Crous P."/>
            <person name="Smith M.E."/>
        </authorList>
    </citation>
    <scope>NUCLEOTIDE SEQUENCE</scope>
    <source>
        <strain evidence="2">NBRC 100468</strain>
    </source>
</reference>
<feature type="signal peptide" evidence="1">
    <location>
        <begin position="1"/>
        <end position="21"/>
    </location>
</feature>
<evidence type="ECO:0000313" key="2">
    <source>
        <dbReference type="EMBL" id="KAJ1917759.1"/>
    </source>
</evidence>
<organism evidence="2 3">
    <name type="scientific">Mycoemilia scoparia</name>
    <dbReference type="NCBI Taxonomy" id="417184"/>
    <lineage>
        <taxon>Eukaryota</taxon>
        <taxon>Fungi</taxon>
        <taxon>Fungi incertae sedis</taxon>
        <taxon>Zoopagomycota</taxon>
        <taxon>Kickxellomycotina</taxon>
        <taxon>Kickxellomycetes</taxon>
        <taxon>Kickxellales</taxon>
        <taxon>Kickxellaceae</taxon>
        <taxon>Mycoemilia</taxon>
    </lineage>
</organism>
<evidence type="ECO:0000313" key="3">
    <source>
        <dbReference type="Proteomes" id="UP001150538"/>
    </source>
</evidence>
<dbReference type="AlphaFoldDB" id="A0A9W8DPU6"/>
<evidence type="ECO:0000256" key="1">
    <source>
        <dbReference type="SAM" id="SignalP"/>
    </source>
</evidence>
<keyword evidence="1" id="KW-0732">Signal</keyword>
<proteinExistence type="predicted"/>